<sequence>MNERSGSAAPTPEEIEARLRAQREALAGSVDALAARVDPRVQARVAGEELKERAQETALGLRERAESLRDRALETLHRARAGDEEAIRSTATVAAVTGGAIAAAVSLGRLLRH</sequence>
<dbReference type="Pfam" id="PF12277">
    <property type="entry name" value="DUF3618"/>
    <property type="match status" value="1"/>
</dbReference>
<organism evidence="1 2">
    <name type="scientific">Actinomyces marmotae</name>
    <dbReference type="NCBI Taxonomy" id="2737173"/>
    <lineage>
        <taxon>Bacteria</taxon>
        <taxon>Bacillati</taxon>
        <taxon>Actinomycetota</taxon>
        <taxon>Actinomycetes</taxon>
        <taxon>Actinomycetales</taxon>
        <taxon>Actinomycetaceae</taxon>
        <taxon>Actinomyces</taxon>
    </lineage>
</organism>
<name>A0A6M8B766_9ACTO</name>
<dbReference type="InterPro" id="IPR022062">
    <property type="entry name" value="DUF3618"/>
</dbReference>
<protein>
    <submittedName>
        <fullName evidence="1">DUF3618 domain-containing protein</fullName>
    </submittedName>
</protein>
<accession>A0A6M8B766</accession>
<dbReference type="Proteomes" id="UP000504752">
    <property type="component" value="Chromosome"/>
</dbReference>
<proteinExistence type="predicted"/>
<dbReference type="RefSeq" id="WP_159522878.1">
    <property type="nucleotide sequence ID" value="NZ_CP053642.1"/>
</dbReference>
<evidence type="ECO:0000313" key="1">
    <source>
        <dbReference type="EMBL" id="QKD79083.1"/>
    </source>
</evidence>
<dbReference type="KEGG" id="amam:HPC72_01335"/>
<reference evidence="1 2" key="1">
    <citation type="submission" date="2020-05" db="EMBL/GenBank/DDBJ databases">
        <title>Actinomyces sp. zg-325.</title>
        <authorList>
            <person name="Yang C."/>
        </authorList>
    </citation>
    <scope>NUCLEOTIDE SEQUENCE [LARGE SCALE GENOMIC DNA]</scope>
    <source>
        <strain evidence="2">zg-325</strain>
    </source>
</reference>
<dbReference type="AlphaFoldDB" id="A0A6M8B766"/>
<evidence type="ECO:0000313" key="2">
    <source>
        <dbReference type="Proteomes" id="UP000504752"/>
    </source>
</evidence>
<dbReference type="EMBL" id="CP053642">
    <property type="protein sequence ID" value="QKD79083.1"/>
    <property type="molecule type" value="Genomic_DNA"/>
</dbReference>
<keyword evidence="2" id="KW-1185">Reference proteome</keyword>
<gene>
    <name evidence="1" type="ORF">HPC72_01335</name>
</gene>